<reference evidence="5" key="1">
    <citation type="submission" date="2021-07" db="EMBL/GenBank/DDBJ databases">
        <title>Elsinoe batatas strain:CRI-CJ2 Genome sequencing and assembly.</title>
        <authorList>
            <person name="Huang L."/>
        </authorList>
    </citation>
    <scope>NUCLEOTIDE SEQUENCE</scope>
    <source>
        <strain evidence="5">CRI-CJ2</strain>
    </source>
</reference>
<dbReference type="AlphaFoldDB" id="A0A8K0L3C6"/>
<dbReference type="InterPro" id="IPR013658">
    <property type="entry name" value="SGL"/>
</dbReference>
<dbReference type="GO" id="GO:0005509">
    <property type="term" value="F:calcium ion binding"/>
    <property type="evidence" value="ECO:0007669"/>
    <property type="project" value="TreeGrafter"/>
</dbReference>
<feature type="binding site" evidence="3">
    <location>
        <position position="132"/>
    </location>
    <ligand>
        <name>substrate</name>
    </ligand>
</feature>
<comment type="similarity">
    <text evidence="1">Belongs to the SMP-30/CGR1 family.</text>
</comment>
<feature type="binding site" evidence="3">
    <location>
        <position position="233"/>
    </location>
    <ligand>
        <name>a divalent metal cation</name>
        <dbReference type="ChEBI" id="CHEBI:60240"/>
    </ligand>
</feature>
<dbReference type="PANTHER" id="PTHR10907">
    <property type="entry name" value="REGUCALCIN"/>
    <property type="match status" value="1"/>
</dbReference>
<dbReference type="Pfam" id="PF08450">
    <property type="entry name" value="SGL"/>
    <property type="match status" value="1"/>
</dbReference>
<proteinExistence type="inferred from homology"/>
<dbReference type="PRINTS" id="PR01790">
    <property type="entry name" value="SMP30FAMILY"/>
</dbReference>
<feature type="binding site" evidence="3">
    <location>
        <position position="24"/>
    </location>
    <ligand>
        <name>a divalent metal cation</name>
        <dbReference type="ChEBI" id="CHEBI:60240"/>
    </ligand>
</feature>
<feature type="active site" description="Proton donor/acceptor" evidence="2">
    <location>
        <position position="233"/>
    </location>
</feature>
<comment type="caution">
    <text evidence="5">The sequence shown here is derived from an EMBL/GenBank/DDBJ whole genome shotgun (WGS) entry which is preliminary data.</text>
</comment>
<dbReference type="EMBL" id="JAESVG020000008">
    <property type="protein sequence ID" value="KAG8625043.1"/>
    <property type="molecule type" value="Genomic_DNA"/>
</dbReference>
<accession>A0A8K0L3C6</accession>
<dbReference type="InterPro" id="IPR011042">
    <property type="entry name" value="6-blade_b-propeller_TolB-like"/>
</dbReference>
<keyword evidence="3" id="KW-0479">Metal-binding</keyword>
<evidence type="ECO:0000256" key="1">
    <source>
        <dbReference type="ARBA" id="ARBA00008853"/>
    </source>
</evidence>
<dbReference type="PANTHER" id="PTHR10907:SF47">
    <property type="entry name" value="REGUCALCIN"/>
    <property type="match status" value="1"/>
</dbReference>
<evidence type="ECO:0000256" key="3">
    <source>
        <dbReference type="PIRSR" id="PIRSR605511-2"/>
    </source>
</evidence>
<evidence type="ECO:0000256" key="2">
    <source>
        <dbReference type="PIRSR" id="PIRSR605511-1"/>
    </source>
</evidence>
<dbReference type="Proteomes" id="UP000809789">
    <property type="component" value="Unassembled WGS sequence"/>
</dbReference>
<organism evidence="5 6">
    <name type="scientific">Elsinoe batatas</name>
    <dbReference type="NCBI Taxonomy" id="2601811"/>
    <lineage>
        <taxon>Eukaryota</taxon>
        <taxon>Fungi</taxon>
        <taxon>Dikarya</taxon>
        <taxon>Ascomycota</taxon>
        <taxon>Pezizomycotina</taxon>
        <taxon>Dothideomycetes</taxon>
        <taxon>Dothideomycetidae</taxon>
        <taxon>Myriangiales</taxon>
        <taxon>Elsinoaceae</taxon>
        <taxon>Elsinoe</taxon>
    </lineage>
</organism>
<feature type="binding site" evidence="3">
    <location>
        <position position="181"/>
    </location>
    <ligand>
        <name>a divalent metal cation</name>
        <dbReference type="ChEBI" id="CHEBI:60240"/>
    </ligand>
</feature>
<feature type="binding site" evidence="3">
    <location>
        <position position="130"/>
    </location>
    <ligand>
        <name>substrate</name>
    </ligand>
</feature>
<dbReference type="OrthoDB" id="423498at2759"/>
<keyword evidence="3" id="KW-0862">Zinc</keyword>
<comment type="cofactor">
    <cofactor evidence="3">
        <name>Zn(2+)</name>
        <dbReference type="ChEBI" id="CHEBI:29105"/>
    </cofactor>
    <text evidence="3">Binds 1 divalent metal cation per subunit.</text>
</comment>
<evidence type="ECO:0000313" key="5">
    <source>
        <dbReference type="EMBL" id="KAG8625043.1"/>
    </source>
</evidence>
<keyword evidence="6" id="KW-1185">Reference proteome</keyword>
<protein>
    <recommendedName>
        <fullName evidence="4">SMP-30/Gluconolactonase/LRE-like region domain-containing protein</fullName>
    </recommendedName>
</protein>
<feature type="domain" description="SMP-30/Gluconolactonase/LRE-like region" evidence="4">
    <location>
        <begin position="22"/>
        <end position="288"/>
    </location>
</feature>
<gene>
    <name evidence="5" type="ORF">KVT40_006794</name>
</gene>
<sequence>MASSDIQKITITTPYLALDTKLGEGPYWHAPTNTLRMVDIVRKHLYQIPLSTPPSSPTDFSSVRKFELTHSVGTTAELAGEGEDGKGRFVFGGKAGVGVMDKGTGEWRYVARWWGEGKGEGTEEKERLFRGNDGAVDRRGRYFLGVMNDPMEGEIKNEGVVFRLDPDLSLHKILEPVAIPNGISWSLDDKHIYFTSSTDNAITKYPYDVETGDVDFKSGEVFFKCPYEGGVPDGHARDAEGCFWIALYGIGKVVRVNEHGKILVEISLPTRCITCPAIAGEDLYITCAEESDPDKHPESAKYQGGLFKINIGVKGAPLNEFKPAKKLA</sequence>
<evidence type="ECO:0000313" key="6">
    <source>
        <dbReference type="Proteomes" id="UP000809789"/>
    </source>
</evidence>
<dbReference type="SUPFAM" id="SSF63829">
    <property type="entry name" value="Calcium-dependent phosphotriesterase"/>
    <property type="match status" value="1"/>
</dbReference>
<evidence type="ECO:0000259" key="4">
    <source>
        <dbReference type="Pfam" id="PF08450"/>
    </source>
</evidence>
<dbReference type="Gene3D" id="2.120.10.30">
    <property type="entry name" value="TolB, C-terminal domain"/>
    <property type="match status" value="1"/>
</dbReference>
<dbReference type="InterPro" id="IPR005511">
    <property type="entry name" value="SMP-30"/>
</dbReference>
<dbReference type="GO" id="GO:0004341">
    <property type="term" value="F:gluconolactonase activity"/>
    <property type="evidence" value="ECO:0007669"/>
    <property type="project" value="TreeGrafter"/>
</dbReference>
<name>A0A8K0L3C6_9PEZI</name>